<keyword evidence="5" id="KW-1185">Reference proteome</keyword>
<name>A0ABM3UQJ9_MUSDO</name>
<sequence>MKLIFLIVIGIAWSSAAPAGYPKMKPPAKQLPKPGGGGGGGGKGPSSSYLPPNRGGGGGGGGGKPPPSTYLPPGGGNGGGGRGGGGNTYLPPAGGGGGGPGGGGGGGGGGAGGGGGGGGPVIPIIKFESQVNTDGSYMYEYETGNGINVDEMGYLKNAGDSDNEAQVAEGSFSFTSPEGESFVVTYIADENGFQPQGDHLPTPPPIPPEIQEALDKIAAGGGHPDDGSGGGGGGNGGGGGGNEGGGGNGGYVY</sequence>
<evidence type="ECO:0000256" key="1">
    <source>
        <dbReference type="ARBA" id="ARBA00022460"/>
    </source>
</evidence>
<dbReference type="Pfam" id="PF00379">
    <property type="entry name" value="Chitin_bind_4"/>
    <property type="match status" value="1"/>
</dbReference>
<keyword evidence="4" id="KW-0732">Signal</keyword>
<dbReference type="PROSITE" id="PS51155">
    <property type="entry name" value="CHIT_BIND_RR_2"/>
    <property type="match status" value="1"/>
</dbReference>
<dbReference type="InterPro" id="IPR000618">
    <property type="entry name" value="Insect_cuticle"/>
</dbReference>
<gene>
    <name evidence="6" type="primary">LOC101901724</name>
</gene>
<dbReference type="PROSITE" id="PS00233">
    <property type="entry name" value="CHIT_BIND_RR_1"/>
    <property type="match status" value="1"/>
</dbReference>
<feature type="compositionally biased region" description="Gly residues" evidence="3">
    <location>
        <begin position="34"/>
        <end position="44"/>
    </location>
</feature>
<dbReference type="PRINTS" id="PR00947">
    <property type="entry name" value="CUTICLE"/>
</dbReference>
<feature type="region of interest" description="Disordered" evidence="3">
    <location>
        <begin position="193"/>
        <end position="253"/>
    </location>
</feature>
<feature type="signal peptide" evidence="4">
    <location>
        <begin position="1"/>
        <end position="16"/>
    </location>
</feature>
<evidence type="ECO:0000256" key="4">
    <source>
        <dbReference type="SAM" id="SignalP"/>
    </source>
</evidence>
<feature type="compositionally biased region" description="Gly residues" evidence="3">
    <location>
        <begin position="219"/>
        <end position="253"/>
    </location>
</feature>
<dbReference type="PANTHER" id="PTHR10380">
    <property type="entry name" value="CUTICLE PROTEIN"/>
    <property type="match status" value="1"/>
</dbReference>
<dbReference type="InterPro" id="IPR050468">
    <property type="entry name" value="Cuticle_Struct_Prot"/>
</dbReference>
<evidence type="ECO:0000313" key="5">
    <source>
        <dbReference type="Proteomes" id="UP001652621"/>
    </source>
</evidence>
<feature type="chain" id="PRO_5045200672" evidence="4">
    <location>
        <begin position="17"/>
        <end position="253"/>
    </location>
</feature>
<dbReference type="PANTHER" id="PTHR10380:SF173">
    <property type="entry name" value="CUTICULAR PROTEIN 47EF, ISOFORM C-RELATED"/>
    <property type="match status" value="1"/>
</dbReference>
<evidence type="ECO:0000313" key="6">
    <source>
        <dbReference type="RefSeq" id="XP_058975808.1"/>
    </source>
</evidence>
<organism evidence="5 6">
    <name type="scientific">Musca domestica</name>
    <name type="common">House fly</name>
    <dbReference type="NCBI Taxonomy" id="7370"/>
    <lineage>
        <taxon>Eukaryota</taxon>
        <taxon>Metazoa</taxon>
        <taxon>Ecdysozoa</taxon>
        <taxon>Arthropoda</taxon>
        <taxon>Hexapoda</taxon>
        <taxon>Insecta</taxon>
        <taxon>Pterygota</taxon>
        <taxon>Neoptera</taxon>
        <taxon>Endopterygota</taxon>
        <taxon>Diptera</taxon>
        <taxon>Brachycera</taxon>
        <taxon>Muscomorpha</taxon>
        <taxon>Muscoidea</taxon>
        <taxon>Muscidae</taxon>
        <taxon>Musca</taxon>
    </lineage>
</organism>
<evidence type="ECO:0000256" key="2">
    <source>
        <dbReference type="PROSITE-ProRule" id="PRU00497"/>
    </source>
</evidence>
<proteinExistence type="predicted"/>
<dbReference type="Proteomes" id="UP001652621">
    <property type="component" value="Unplaced"/>
</dbReference>
<dbReference type="RefSeq" id="XP_058975808.1">
    <property type="nucleotide sequence ID" value="XM_059119825.1"/>
</dbReference>
<keyword evidence="1 2" id="KW-0193">Cuticle</keyword>
<dbReference type="GeneID" id="101901724"/>
<evidence type="ECO:0000256" key="3">
    <source>
        <dbReference type="SAM" id="MobiDB-lite"/>
    </source>
</evidence>
<accession>A0ABM3UQJ9</accession>
<protein>
    <submittedName>
        <fullName evidence="6">Pupal cuticle protein 20</fullName>
    </submittedName>
</protein>
<feature type="compositionally biased region" description="Gly residues" evidence="3">
    <location>
        <begin position="73"/>
        <end position="114"/>
    </location>
</feature>
<reference evidence="6" key="1">
    <citation type="submission" date="2025-08" db="UniProtKB">
        <authorList>
            <consortium name="RefSeq"/>
        </authorList>
    </citation>
    <scope>IDENTIFICATION</scope>
    <source>
        <strain evidence="6">Aabys</strain>
        <tissue evidence="6">Whole body</tissue>
    </source>
</reference>
<feature type="region of interest" description="Disordered" evidence="3">
    <location>
        <begin position="24"/>
        <end position="114"/>
    </location>
</feature>
<feature type="compositionally biased region" description="Gly residues" evidence="3">
    <location>
        <begin position="54"/>
        <end position="63"/>
    </location>
</feature>
<dbReference type="InterPro" id="IPR031311">
    <property type="entry name" value="CHIT_BIND_RR_consensus"/>
</dbReference>